<protein>
    <recommendedName>
        <fullName evidence="5">KOW domain-containing protein</fullName>
    </recommendedName>
</protein>
<dbReference type="Gene3D" id="2.30.30.30">
    <property type="match status" value="1"/>
</dbReference>
<keyword evidence="7" id="KW-1185">Reference proteome</keyword>
<feature type="region of interest" description="Disordered" evidence="4">
    <location>
        <begin position="324"/>
        <end position="346"/>
    </location>
</feature>
<dbReference type="InterPro" id="IPR014722">
    <property type="entry name" value="Rib_uL2_dom2"/>
</dbReference>
<reference evidence="6 7" key="1">
    <citation type="submission" date="2024-07" db="EMBL/GenBank/DDBJ databases">
        <title>Draft sequence of the Neodothiora populina.</title>
        <authorList>
            <person name="Drown D.D."/>
            <person name="Schuette U.S."/>
            <person name="Buechlein A.B."/>
            <person name="Rusch D.R."/>
            <person name="Winton L.W."/>
            <person name="Adams G.A."/>
        </authorList>
    </citation>
    <scope>NUCLEOTIDE SEQUENCE [LARGE SCALE GENOMIC DNA]</scope>
    <source>
        <strain evidence="6 7">CPC 39397</strain>
    </source>
</reference>
<dbReference type="Proteomes" id="UP001562354">
    <property type="component" value="Unassembled WGS sequence"/>
</dbReference>
<dbReference type="RefSeq" id="XP_069198380.1">
    <property type="nucleotide sequence ID" value="XM_069341872.1"/>
</dbReference>
<dbReference type="GeneID" id="95976241"/>
<feature type="compositionally biased region" description="Low complexity" evidence="4">
    <location>
        <begin position="1"/>
        <end position="14"/>
    </location>
</feature>
<evidence type="ECO:0000256" key="1">
    <source>
        <dbReference type="ARBA" id="ARBA00010618"/>
    </source>
</evidence>
<feature type="domain" description="KOW" evidence="5">
    <location>
        <begin position="103"/>
        <end position="130"/>
    </location>
</feature>
<keyword evidence="3" id="KW-0687">Ribonucleoprotein</keyword>
<feature type="region of interest" description="Disordered" evidence="4">
    <location>
        <begin position="1"/>
        <end position="60"/>
    </location>
</feature>
<dbReference type="InterPro" id="IPR041988">
    <property type="entry name" value="Ribosomal_uL24_KOW"/>
</dbReference>
<dbReference type="InterPro" id="IPR003256">
    <property type="entry name" value="Ribosomal_uL24"/>
</dbReference>
<name>A0ABR3P7V3_9PEZI</name>
<dbReference type="EMBL" id="JBFMKM010000012">
    <property type="protein sequence ID" value="KAL1302104.1"/>
    <property type="molecule type" value="Genomic_DNA"/>
</dbReference>
<keyword evidence="2" id="KW-0689">Ribosomal protein</keyword>
<dbReference type="SUPFAM" id="SSF50104">
    <property type="entry name" value="Translation proteins SH3-like domain"/>
    <property type="match status" value="1"/>
</dbReference>
<evidence type="ECO:0000256" key="2">
    <source>
        <dbReference type="ARBA" id="ARBA00022980"/>
    </source>
</evidence>
<evidence type="ECO:0000259" key="5">
    <source>
        <dbReference type="SMART" id="SM00739"/>
    </source>
</evidence>
<evidence type="ECO:0000313" key="6">
    <source>
        <dbReference type="EMBL" id="KAL1302104.1"/>
    </source>
</evidence>
<dbReference type="SMART" id="SM00739">
    <property type="entry name" value="KOW"/>
    <property type="match status" value="1"/>
</dbReference>
<organism evidence="6 7">
    <name type="scientific">Neodothiora populina</name>
    <dbReference type="NCBI Taxonomy" id="2781224"/>
    <lineage>
        <taxon>Eukaryota</taxon>
        <taxon>Fungi</taxon>
        <taxon>Dikarya</taxon>
        <taxon>Ascomycota</taxon>
        <taxon>Pezizomycotina</taxon>
        <taxon>Dothideomycetes</taxon>
        <taxon>Dothideomycetidae</taxon>
        <taxon>Dothideales</taxon>
        <taxon>Dothioraceae</taxon>
        <taxon>Neodothiora</taxon>
    </lineage>
</organism>
<comment type="similarity">
    <text evidence="1">Belongs to the universal ribosomal protein uL24 family.</text>
</comment>
<dbReference type="PANTHER" id="PTHR12903">
    <property type="entry name" value="MITOCHONDRIAL RIBOSOMAL PROTEIN L24"/>
    <property type="match status" value="1"/>
</dbReference>
<dbReference type="Pfam" id="PF22682">
    <property type="entry name" value="Ribosomal_uL24m-like"/>
    <property type="match status" value="2"/>
</dbReference>
<proteinExistence type="inferred from homology"/>
<evidence type="ECO:0000256" key="3">
    <source>
        <dbReference type="ARBA" id="ARBA00023274"/>
    </source>
</evidence>
<dbReference type="InterPro" id="IPR005824">
    <property type="entry name" value="KOW"/>
</dbReference>
<accession>A0ABR3P7V3</accession>
<sequence length="371" mass="43094">MQKLMQRTSAAQRQATRRAARQTGKVENAQEWQNRQQRKARTASQSMYIKNERERRREAYEAGSHLAPRYDVGEQADTYATVDAYILQGVNRTWRQYKNEICPFAEGDRVVVTQGKEKGKIGRITTMDAQAGSVKINGLNMGDWYVPEWARQEDADPRPIVAAPLPIPFSHIKLVHPLRDPETGVFKDTIIDKIVVRLRAQPEEPVEASPFVRREVLGWDPKTREYIRGRRFIPGLEQEMPWPETEDAKEETAHDDDTYRINVDEVTHRPYLLQPPMPPSVIDELRNKYSVFRTRHEDWYVARKEAEDRAVQQKKELARLVSTPTMELREKTRRERLDSRKDLNPDQLAEIGRLVAEGRRSAAKEVSRRSA</sequence>
<dbReference type="CDD" id="cd06089">
    <property type="entry name" value="KOW_RPL26"/>
    <property type="match status" value="1"/>
</dbReference>
<evidence type="ECO:0000313" key="7">
    <source>
        <dbReference type="Proteomes" id="UP001562354"/>
    </source>
</evidence>
<dbReference type="InterPro" id="IPR008991">
    <property type="entry name" value="Translation_prot_SH3-like_sf"/>
</dbReference>
<evidence type="ECO:0000256" key="4">
    <source>
        <dbReference type="SAM" id="MobiDB-lite"/>
    </source>
</evidence>
<feature type="compositionally biased region" description="Basic and acidic residues" evidence="4">
    <location>
        <begin position="327"/>
        <end position="344"/>
    </location>
</feature>
<gene>
    <name evidence="6" type="ORF">AAFC00_002539</name>
</gene>
<comment type="caution">
    <text evidence="6">The sequence shown here is derived from an EMBL/GenBank/DDBJ whole genome shotgun (WGS) entry which is preliminary data.</text>
</comment>
<feature type="compositionally biased region" description="Basic and acidic residues" evidence="4">
    <location>
        <begin position="50"/>
        <end position="60"/>
    </location>
</feature>